<accession>A0ABV0LW54</accession>
<keyword evidence="5" id="KW-0720">Serine protease</keyword>
<evidence type="ECO:0000313" key="8">
    <source>
        <dbReference type="Proteomes" id="UP001496627"/>
    </source>
</evidence>
<organism evidence="7 8">
    <name type="scientific">Neorhizobium phenanthreniclasticum</name>
    <dbReference type="NCBI Taxonomy" id="3157917"/>
    <lineage>
        <taxon>Bacteria</taxon>
        <taxon>Pseudomonadati</taxon>
        <taxon>Pseudomonadota</taxon>
        <taxon>Alphaproteobacteria</taxon>
        <taxon>Hyphomicrobiales</taxon>
        <taxon>Rhizobiaceae</taxon>
        <taxon>Rhizobium/Agrobacterium group</taxon>
        <taxon>Neorhizobium</taxon>
    </lineage>
</organism>
<dbReference type="PANTHER" id="PTHR10381">
    <property type="entry name" value="ATP-DEPENDENT CLP PROTEASE PROTEOLYTIC SUBUNIT"/>
    <property type="match status" value="1"/>
</dbReference>
<evidence type="ECO:0000256" key="1">
    <source>
        <dbReference type="ARBA" id="ARBA00007039"/>
    </source>
</evidence>
<evidence type="ECO:0000256" key="3">
    <source>
        <dbReference type="ARBA" id="ARBA00022670"/>
    </source>
</evidence>
<dbReference type="PRINTS" id="PR00127">
    <property type="entry name" value="CLPPROTEASEP"/>
</dbReference>
<dbReference type="PANTHER" id="PTHR10381:SF70">
    <property type="entry name" value="ATP-DEPENDENT CLP PROTEASE PROTEOLYTIC SUBUNIT"/>
    <property type="match status" value="1"/>
</dbReference>
<dbReference type="Proteomes" id="UP001496627">
    <property type="component" value="Unassembled WGS sequence"/>
</dbReference>
<dbReference type="EMBL" id="JBEAAL010000001">
    <property type="protein sequence ID" value="MEQ1403845.1"/>
    <property type="molecule type" value="Genomic_DNA"/>
</dbReference>
<evidence type="ECO:0000256" key="6">
    <source>
        <dbReference type="RuleBase" id="RU003567"/>
    </source>
</evidence>
<dbReference type="GO" id="GO:0006508">
    <property type="term" value="P:proteolysis"/>
    <property type="evidence" value="ECO:0007669"/>
    <property type="project" value="UniProtKB-KW"/>
</dbReference>
<protein>
    <recommendedName>
        <fullName evidence="6">ATP-dependent Clp protease proteolytic subunit</fullName>
    </recommendedName>
</protein>
<name>A0ABV0LW54_9HYPH</name>
<keyword evidence="4 7" id="KW-0378">Hydrolase</keyword>
<dbReference type="SUPFAM" id="SSF52096">
    <property type="entry name" value="ClpP/crotonase"/>
    <property type="match status" value="1"/>
</dbReference>
<dbReference type="Gene3D" id="3.90.226.10">
    <property type="entry name" value="2-enoyl-CoA Hydratase, Chain A, domain 1"/>
    <property type="match status" value="1"/>
</dbReference>
<dbReference type="CDD" id="cd07016">
    <property type="entry name" value="S14_ClpP_1"/>
    <property type="match status" value="1"/>
</dbReference>
<proteinExistence type="inferred from homology"/>
<evidence type="ECO:0000256" key="4">
    <source>
        <dbReference type="ARBA" id="ARBA00022801"/>
    </source>
</evidence>
<dbReference type="Pfam" id="PF00574">
    <property type="entry name" value="CLP_protease"/>
    <property type="match status" value="1"/>
</dbReference>
<evidence type="ECO:0000313" key="7">
    <source>
        <dbReference type="EMBL" id="MEQ1403845.1"/>
    </source>
</evidence>
<evidence type="ECO:0000256" key="2">
    <source>
        <dbReference type="ARBA" id="ARBA00022490"/>
    </source>
</evidence>
<dbReference type="InterPro" id="IPR023562">
    <property type="entry name" value="ClpP/TepA"/>
</dbReference>
<gene>
    <name evidence="7" type="ORF">ABK249_02770</name>
</gene>
<keyword evidence="8" id="KW-1185">Reference proteome</keyword>
<comment type="caution">
    <text evidence="7">The sequence shown here is derived from an EMBL/GenBank/DDBJ whole genome shotgun (WGS) entry which is preliminary data.</text>
</comment>
<dbReference type="InterPro" id="IPR029045">
    <property type="entry name" value="ClpP/crotonase-like_dom_sf"/>
</dbReference>
<evidence type="ECO:0000256" key="5">
    <source>
        <dbReference type="ARBA" id="ARBA00022825"/>
    </source>
</evidence>
<reference evidence="7 8" key="1">
    <citation type="submission" date="2024-05" db="EMBL/GenBank/DDBJ databases">
        <title>Neorhizobium sp. Rsf11, a plant growth promoting and heavy metal resistant PAH-degrader.</title>
        <authorList>
            <person name="Golubev S.N."/>
            <person name="Muratova A.Y."/>
            <person name="Markelova M.I."/>
        </authorList>
    </citation>
    <scope>NUCLEOTIDE SEQUENCE [LARGE SCALE GENOMIC DNA]</scope>
    <source>
        <strain evidence="7 8">Rsf11</strain>
    </source>
</reference>
<comment type="similarity">
    <text evidence="1 6">Belongs to the peptidase S14 family.</text>
</comment>
<keyword evidence="3 7" id="KW-0645">Protease</keyword>
<dbReference type="GO" id="GO:0008233">
    <property type="term" value="F:peptidase activity"/>
    <property type="evidence" value="ECO:0007669"/>
    <property type="project" value="UniProtKB-KW"/>
</dbReference>
<dbReference type="RefSeq" id="WP_348862147.1">
    <property type="nucleotide sequence ID" value="NZ_JBEAAL010000001.1"/>
</dbReference>
<sequence length="301" mass="32445">MEMQPAPPFAIGSASPRKEAAMTVRKLPSASVGARPGTRCEIVPSALDRWNPGVQSASDTEEDNTISILDVIGQDWFGEGVTSNRIAAALRAIGKKDVTVNVNSPGGSYFEGLAIYNMLREHPAKVTVKILGMAASAASVIAMAGDEIQIARAGFIMIHNTWVVAMGDRHEMRDVADWLEPFDQMAVDIYAARTGLEEKKLATMLDRETWIGGAKAVEDGFADSLLPSDAVAAKNSSEAKELFALRELETYLKKANCPRSRRNDLVAALKGGRRDAAATIRRDADEILGDVENLLASMKSI</sequence>
<keyword evidence="2" id="KW-0963">Cytoplasm</keyword>
<dbReference type="NCBIfam" id="NF045542">
    <property type="entry name" value="Clp_rel_HeadMat"/>
    <property type="match status" value="1"/>
</dbReference>
<dbReference type="InterPro" id="IPR001907">
    <property type="entry name" value="ClpP"/>
</dbReference>